<dbReference type="SUPFAM" id="SSF52540">
    <property type="entry name" value="P-loop containing nucleoside triphosphate hydrolases"/>
    <property type="match status" value="1"/>
</dbReference>
<evidence type="ECO:0000256" key="5">
    <source>
        <dbReference type="ARBA" id="ARBA00022967"/>
    </source>
</evidence>
<dbReference type="PANTHER" id="PTHR43499">
    <property type="entry name" value="ABC TRANSPORTER I FAMILY MEMBER 1"/>
    <property type="match status" value="1"/>
</dbReference>
<reference evidence="8" key="1">
    <citation type="submission" date="2024-06" db="EMBL/GenBank/DDBJ databases">
        <authorList>
            <person name="Coelho C."/>
            <person name="Bento M."/>
            <person name="Garcia E."/>
            <person name="Camelo A."/>
            <person name="Brandao I."/>
            <person name="Espirito Santo C."/>
            <person name="Trovao J."/>
            <person name="Verissimo A."/>
            <person name="Costa J."/>
            <person name="Tiago I."/>
        </authorList>
    </citation>
    <scope>NUCLEOTIDE SEQUENCE</scope>
    <source>
        <strain evidence="8">KWT182</strain>
    </source>
</reference>
<name>A0AAU7Q6L4_9GAMM</name>
<dbReference type="SMART" id="SM00382">
    <property type="entry name" value="AAA"/>
    <property type="match status" value="1"/>
</dbReference>
<dbReference type="InterPro" id="IPR003593">
    <property type="entry name" value="AAA+_ATPase"/>
</dbReference>
<feature type="domain" description="ABC transporter" evidence="7">
    <location>
        <begin position="2"/>
        <end position="213"/>
    </location>
</feature>
<keyword evidence="4" id="KW-0067">ATP-binding</keyword>
<dbReference type="PROSITE" id="PS00211">
    <property type="entry name" value="ABC_TRANSPORTER_1"/>
    <property type="match status" value="1"/>
</dbReference>
<organism evidence="8">
    <name type="scientific">Acerihabitans sp. KWT182</name>
    <dbReference type="NCBI Taxonomy" id="3157919"/>
    <lineage>
        <taxon>Bacteria</taxon>
        <taxon>Pseudomonadati</taxon>
        <taxon>Pseudomonadota</taxon>
        <taxon>Gammaproteobacteria</taxon>
        <taxon>Enterobacterales</taxon>
        <taxon>Pectobacteriaceae</taxon>
        <taxon>Acerihabitans</taxon>
    </lineage>
</organism>
<protein>
    <submittedName>
        <fullName evidence="8">Cytochrome c biogenesis heme-transporting ATPase CcmA</fullName>
    </submittedName>
</protein>
<evidence type="ECO:0000256" key="4">
    <source>
        <dbReference type="ARBA" id="ARBA00022840"/>
    </source>
</evidence>
<evidence type="ECO:0000313" key="8">
    <source>
        <dbReference type="EMBL" id="XBS68673.1"/>
    </source>
</evidence>
<dbReference type="InterPro" id="IPR027417">
    <property type="entry name" value="P-loop_NTPase"/>
</dbReference>
<dbReference type="AlphaFoldDB" id="A0AAU7Q6L4"/>
<keyword evidence="5" id="KW-1278">Translocase</keyword>
<sequence>MLEAKNLSCIRDDRVLFSRLCFQVSPGEIVQIEGGNGTGKTSLLRILAGLLRPDAGEVCWRRRDIRRVREAYHRSLLYIGHQAGIKLSLTPLENLSFYQAACGGPRDEKAIWHALEQAGLLGYEELPAAGLSAGQQRRVALARLWLSPARLWLLDEPFTAIDRQGVDRLLSLFDAHSTERGIVMLTTHQALPDTGALIRKIALTPAREMPCSG</sequence>
<evidence type="ECO:0000256" key="1">
    <source>
        <dbReference type="ARBA" id="ARBA00022448"/>
    </source>
</evidence>
<dbReference type="CDD" id="cd03231">
    <property type="entry name" value="ABC_CcmA_heme_exporter"/>
    <property type="match status" value="1"/>
</dbReference>
<keyword evidence="3" id="KW-0201">Cytochrome c-type biogenesis</keyword>
<dbReference type="InterPro" id="IPR017871">
    <property type="entry name" value="ABC_transporter-like_CS"/>
</dbReference>
<evidence type="ECO:0000256" key="2">
    <source>
        <dbReference type="ARBA" id="ARBA00022741"/>
    </source>
</evidence>
<dbReference type="InterPro" id="IPR003439">
    <property type="entry name" value="ABC_transporter-like_ATP-bd"/>
</dbReference>
<dbReference type="GO" id="GO:0005524">
    <property type="term" value="F:ATP binding"/>
    <property type="evidence" value="ECO:0007669"/>
    <property type="project" value="UniProtKB-KW"/>
</dbReference>
<keyword evidence="2" id="KW-0547">Nucleotide-binding</keyword>
<dbReference type="InterPro" id="IPR005895">
    <property type="entry name" value="ABC_transptr_haem_export_CcmA"/>
</dbReference>
<dbReference type="GO" id="GO:0022857">
    <property type="term" value="F:transmembrane transporter activity"/>
    <property type="evidence" value="ECO:0007669"/>
    <property type="project" value="InterPro"/>
</dbReference>
<dbReference type="PANTHER" id="PTHR43499:SF1">
    <property type="entry name" value="ABC TRANSPORTER I FAMILY MEMBER 1"/>
    <property type="match status" value="1"/>
</dbReference>
<keyword evidence="6" id="KW-0472">Membrane</keyword>
<dbReference type="NCBIfam" id="NF010061">
    <property type="entry name" value="PRK13538.1"/>
    <property type="match status" value="1"/>
</dbReference>
<evidence type="ECO:0000259" key="7">
    <source>
        <dbReference type="PROSITE" id="PS50893"/>
    </source>
</evidence>
<dbReference type="Pfam" id="PF00005">
    <property type="entry name" value="ABC_tran"/>
    <property type="match status" value="1"/>
</dbReference>
<gene>
    <name evidence="8" type="primary">ccmA</name>
    <name evidence="8" type="ORF">ABK905_18865</name>
</gene>
<evidence type="ECO:0000256" key="6">
    <source>
        <dbReference type="ARBA" id="ARBA00023136"/>
    </source>
</evidence>
<dbReference type="NCBIfam" id="TIGR01189">
    <property type="entry name" value="ccmA"/>
    <property type="match status" value="1"/>
</dbReference>
<keyword evidence="1" id="KW-0813">Transport</keyword>
<dbReference type="EMBL" id="CP157947">
    <property type="protein sequence ID" value="XBS68673.1"/>
    <property type="molecule type" value="Genomic_DNA"/>
</dbReference>
<dbReference type="GO" id="GO:0017004">
    <property type="term" value="P:cytochrome complex assembly"/>
    <property type="evidence" value="ECO:0007669"/>
    <property type="project" value="UniProtKB-KW"/>
</dbReference>
<proteinExistence type="predicted"/>
<accession>A0AAU7Q6L4</accession>
<dbReference type="GO" id="GO:0016887">
    <property type="term" value="F:ATP hydrolysis activity"/>
    <property type="evidence" value="ECO:0007669"/>
    <property type="project" value="InterPro"/>
</dbReference>
<evidence type="ECO:0000256" key="3">
    <source>
        <dbReference type="ARBA" id="ARBA00022748"/>
    </source>
</evidence>
<dbReference type="PROSITE" id="PS50893">
    <property type="entry name" value="ABC_TRANSPORTER_2"/>
    <property type="match status" value="1"/>
</dbReference>
<dbReference type="Gene3D" id="3.40.50.300">
    <property type="entry name" value="P-loop containing nucleotide triphosphate hydrolases"/>
    <property type="match status" value="1"/>
</dbReference>